<dbReference type="AlphaFoldDB" id="A0A7C8YEJ6"/>
<keyword evidence="1" id="KW-0812">Transmembrane</keyword>
<evidence type="ECO:0000256" key="1">
    <source>
        <dbReference type="SAM" id="Phobius"/>
    </source>
</evidence>
<name>A0A7C8YEJ6_OPUST</name>
<dbReference type="EMBL" id="GISG01011859">
    <property type="protein sequence ID" value="MBA4616519.1"/>
    <property type="molecule type" value="Transcribed_RNA"/>
</dbReference>
<organism evidence="2">
    <name type="scientific">Opuntia streptacantha</name>
    <name type="common">Prickly pear cactus</name>
    <name type="synonym">Opuntia cardona</name>
    <dbReference type="NCBI Taxonomy" id="393608"/>
    <lineage>
        <taxon>Eukaryota</taxon>
        <taxon>Viridiplantae</taxon>
        <taxon>Streptophyta</taxon>
        <taxon>Embryophyta</taxon>
        <taxon>Tracheophyta</taxon>
        <taxon>Spermatophyta</taxon>
        <taxon>Magnoliopsida</taxon>
        <taxon>eudicotyledons</taxon>
        <taxon>Gunneridae</taxon>
        <taxon>Pentapetalae</taxon>
        <taxon>Caryophyllales</taxon>
        <taxon>Cactineae</taxon>
        <taxon>Cactaceae</taxon>
        <taxon>Opuntioideae</taxon>
        <taxon>Opuntia</taxon>
    </lineage>
</organism>
<protein>
    <submittedName>
        <fullName evidence="2">Uncharacterized protein</fullName>
    </submittedName>
</protein>
<reference evidence="2" key="2">
    <citation type="submission" date="2020-07" db="EMBL/GenBank/DDBJ databases">
        <authorList>
            <person name="Vera ALvarez R."/>
            <person name="Arias-Moreno D.M."/>
            <person name="Jimenez-Jacinto V."/>
            <person name="Jimenez-Bremont J.F."/>
            <person name="Swaminathan K."/>
            <person name="Moose S.P."/>
            <person name="Guerrero-Gonzalez M.L."/>
            <person name="Marino-Ramirez L."/>
            <person name="Landsman D."/>
            <person name="Rodriguez-Kessler M."/>
            <person name="Delgado-Sanchez P."/>
        </authorList>
    </citation>
    <scope>NUCLEOTIDE SEQUENCE</scope>
    <source>
        <tissue evidence="2">Cladode</tissue>
    </source>
</reference>
<proteinExistence type="predicted"/>
<accession>A0A7C8YEJ6</accession>
<keyword evidence="1" id="KW-0472">Membrane</keyword>
<sequence length="106" mass="12362">MMSCNFLKLGCFRHPNQFSFAYLWENFHFNTSLPHNLHVPQCIFGIFLLTKSTLITSLYLYILVRIYKRKKILLASFKQISDLIWMNSLFMDPTPPISGDNGLCVP</sequence>
<evidence type="ECO:0000313" key="2">
    <source>
        <dbReference type="EMBL" id="MBA4616519.1"/>
    </source>
</evidence>
<reference evidence="2" key="1">
    <citation type="journal article" date="2013" name="J. Plant Res.">
        <title>Effect of fungi and light on seed germination of three Opuntia species from semiarid lands of central Mexico.</title>
        <authorList>
            <person name="Delgado-Sanchez P."/>
            <person name="Jimenez-Bremont J.F."/>
            <person name="Guerrero-Gonzalez Mde L."/>
            <person name="Flores J."/>
        </authorList>
    </citation>
    <scope>NUCLEOTIDE SEQUENCE</scope>
    <source>
        <tissue evidence="2">Cladode</tissue>
    </source>
</reference>
<keyword evidence="1" id="KW-1133">Transmembrane helix</keyword>
<feature type="transmembrane region" description="Helical" evidence="1">
    <location>
        <begin position="43"/>
        <end position="64"/>
    </location>
</feature>